<dbReference type="SUPFAM" id="SSF52540">
    <property type="entry name" value="P-loop containing nucleoside triphosphate hydrolases"/>
    <property type="match status" value="1"/>
</dbReference>
<dbReference type="CDD" id="cd08768">
    <property type="entry name" value="Cdc6_C"/>
    <property type="match status" value="1"/>
</dbReference>
<accession>X1UED8</accession>
<dbReference type="InterPro" id="IPR027417">
    <property type="entry name" value="P-loop_NTPase"/>
</dbReference>
<dbReference type="GO" id="GO:0005524">
    <property type="term" value="F:ATP binding"/>
    <property type="evidence" value="ECO:0007669"/>
    <property type="project" value="UniProtKB-KW"/>
</dbReference>
<evidence type="ECO:0000256" key="2">
    <source>
        <dbReference type="ARBA" id="ARBA00022705"/>
    </source>
</evidence>
<keyword evidence="3" id="KW-0547">Nucleotide-binding</keyword>
<dbReference type="SUPFAM" id="SSF46785">
    <property type="entry name" value="Winged helix' DNA-binding domain"/>
    <property type="match status" value="1"/>
</dbReference>
<dbReference type="AlphaFoldDB" id="X1UED8"/>
<dbReference type="InterPro" id="IPR036390">
    <property type="entry name" value="WH_DNA-bd_sf"/>
</dbReference>
<dbReference type="Gene3D" id="3.40.50.300">
    <property type="entry name" value="P-loop containing nucleotide triphosphate hydrolases"/>
    <property type="match status" value="1"/>
</dbReference>
<dbReference type="PANTHER" id="PTHR10763:SF31">
    <property type="entry name" value="ORC1-TYPE DNA REPLICATION PROTEIN 2"/>
    <property type="match status" value="1"/>
</dbReference>
<evidence type="ECO:0000313" key="6">
    <source>
        <dbReference type="EMBL" id="GAJ15878.1"/>
    </source>
</evidence>
<gene>
    <name evidence="6" type="ORF">S12H4_42794</name>
</gene>
<feature type="domain" description="Cdc6 C-terminal" evidence="5">
    <location>
        <begin position="170"/>
        <end position="254"/>
    </location>
</feature>
<evidence type="ECO:0000256" key="3">
    <source>
        <dbReference type="ARBA" id="ARBA00022741"/>
    </source>
</evidence>
<dbReference type="Gene3D" id="1.10.8.60">
    <property type="match status" value="1"/>
</dbReference>
<reference evidence="6" key="1">
    <citation type="journal article" date="2014" name="Front. Microbiol.">
        <title>High frequency of phylogenetically diverse reductive dehalogenase-homologous genes in deep subseafloor sedimentary metagenomes.</title>
        <authorList>
            <person name="Kawai M."/>
            <person name="Futagami T."/>
            <person name="Toyoda A."/>
            <person name="Takaki Y."/>
            <person name="Nishi S."/>
            <person name="Hori S."/>
            <person name="Arai W."/>
            <person name="Tsubouchi T."/>
            <person name="Morono Y."/>
            <person name="Uchiyama I."/>
            <person name="Ito T."/>
            <person name="Fujiyama A."/>
            <person name="Inagaki F."/>
            <person name="Takami H."/>
        </authorList>
    </citation>
    <scope>NUCLEOTIDE SEQUENCE</scope>
    <source>
        <strain evidence="6">Expedition CK06-06</strain>
    </source>
</reference>
<organism evidence="6">
    <name type="scientific">marine sediment metagenome</name>
    <dbReference type="NCBI Taxonomy" id="412755"/>
    <lineage>
        <taxon>unclassified sequences</taxon>
        <taxon>metagenomes</taxon>
        <taxon>ecological metagenomes</taxon>
    </lineage>
</organism>
<dbReference type="EMBL" id="BARW01026214">
    <property type="protein sequence ID" value="GAJ15878.1"/>
    <property type="molecule type" value="Genomic_DNA"/>
</dbReference>
<dbReference type="PANTHER" id="PTHR10763">
    <property type="entry name" value="CELL DIVISION CONTROL PROTEIN 6-RELATED"/>
    <property type="match status" value="1"/>
</dbReference>
<protein>
    <recommendedName>
        <fullName evidence="5">Cdc6 C-terminal domain-containing protein</fullName>
    </recommendedName>
</protein>
<name>X1UED8_9ZZZZ</name>
<dbReference type="SMART" id="SM01074">
    <property type="entry name" value="Cdc6_C"/>
    <property type="match status" value="1"/>
</dbReference>
<dbReference type="Gene3D" id="1.10.10.10">
    <property type="entry name" value="Winged helix-like DNA-binding domain superfamily/Winged helix DNA-binding domain"/>
    <property type="match status" value="1"/>
</dbReference>
<dbReference type="InterPro" id="IPR050311">
    <property type="entry name" value="ORC1/CDC6"/>
</dbReference>
<proteinExistence type="inferred from homology"/>
<feature type="non-terminal residue" evidence="6">
    <location>
        <position position="1"/>
    </location>
</feature>
<keyword evidence="4" id="KW-0067">ATP-binding</keyword>
<keyword evidence="2" id="KW-0235">DNA replication</keyword>
<evidence type="ECO:0000256" key="1">
    <source>
        <dbReference type="ARBA" id="ARBA00006184"/>
    </source>
</evidence>
<dbReference type="GO" id="GO:0006260">
    <property type="term" value="P:DNA replication"/>
    <property type="evidence" value="ECO:0007669"/>
    <property type="project" value="UniProtKB-KW"/>
</dbReference>
<dbReference type="Pfam" id="PF22703">
    <property type="entry name" value="Cdc6_lid"/>
    <property type="match status" value="1"/>
</dbReference>
<dbReference type="InterPro" id="IPR055237">
    <property type="entry name" value="Cdc6_lid"/>
</dbReference>
<evidence type="ECO:0000259" key="5">
    <source>
        <dbReference type="SMART" id="SM01074"/>
    </source>
</evidence>
<sequence>RIRPSQLLLVLDEADALLKKSGSNLVYNLTRFTDETMKTDNPISIIMVSQKDVLSDLDLSALSTFKRSNTIVLDKYARDELYDIIDQRVGLAFHNHTVSLDSVDLIADIASEWGDARFAIELLWKAGMCADQQHVQLVVPEHVRAAKAETYSVVTETKLKNLGKHQLLTLLSIAKRLHRDGAAYANTGDVEKTYAITCEEYNEKPRAHTMFWSYLKEVENAGFIHIKLSGKGQLGTTQLISLPDIPVEILVDKLDGFLR</sequence>
<evidence type="ECO:0000256" key="4">
    <source>
        <dbReference type="ARBA" id="ARBA00022840"/>
    </source>
</evidence>
<comment type="caution">
    <text evidence="6">The sequence shown here is derived from an EMBL/GenBank/DDBJ whole genome shotgun (WGS) entry which is preliminary data.</text>
</comment>
<comment type="similarity">
    <text evidence="1">Belongs to the CDC6/cdc18 family.</text>
</comment>
<dbReference type="InterPro" id="IPR015163">
    <property type="entry name" value="Cdc6_C"/>
</dbReference>
<dbReference type="InterPro" id="IPR036388">
    <property type="entry name" value="WH-like_DNA-bd_sf"/>
</dbReference>
<dbReference type="Pfam" id="PF09079">
    <property type="entry name" value="WHD_Cdc6"/>
    <property type="match status" value="1"/>
</dbReference>
<feature type="non-terminal residue" evidence="6">
    <location>
        <position position="259"/>
    </location>
</feature>